<protein>
    <submittedName>
        <fullName evidence="1">Uncharacterized protein</fullName>
    </submittedName>
</protein>
<dbReference type="Proteomes" id="UP000005244">
    <property type="component" value="Unassembled WGS sequence"/>
</dbReference>
<keyword evidence="2" id="KW-1185">Reference proteome</keyword>
<dbReference type="EMBL" id="ALNK01000028">
    <property type="protein sequence ID" value="EJU21169.1"/>
    <property type="molecule type" value="Genomic_DNA"/>
</dbReference>
<evidence type="ECO:0000313" key="2">
    <source>
        <dbReference type="Proteomes" id="UP000005244"/>
    </source>
</evidence>
<feature type="non-terminal residue" evidence="1">
    <location>
        <position position="81"/>
    </location>
</feature>
<sequence>MQETDKLKLRKPEYNEYADVADINHNMDILDNAVSDKLGKTEKSVDSEKLDGLDSIMFARSYSEANNDIVPGEIFNNPSHK</sequence>
<name>J5UB48_9FIRM</name>
<evidence type="ECO:0000313" key="1">
    <source>
        <dbReference type="EMBL" id="EJU21169.1"/>
    </source>
</evidence>
<proteinExistence type="predicted"/>
<accession>J5UB48</accession>
<gene>
    <name evidence="1" type="ORF">HMPREF1143_1965</name>
</gene>
<dbReference type="AlphaFoldDB" id="J5UB48"/>
<reference evidence="1 2" key="1">
    <citation type="submission" date="2012-07" db="EMBL/GenBank/DDBJ databases">
        <authorList>
            <person name="Durkin A.S."/>
            <person name="McCorrison J."/>
            <person name="Torralba M."/>
            <person name="Gillis M."/>
            <person name="Methe B."/>
            <person name="Sutton G."/>
            <person name="Nelson K.E."/>
        </authorList>
    </citation>
    <scope>NUCLEOTIDE SEQUENCE [LARGE SCALE GENOMIC DNA]</scope>
    <source>
        <strain evidence="1 2">OBRC8</strain>
    </source>
</reference>
<organism evidence="1 2">
    <name type="scientific">Peptoanaerobacter stomatis</name>
    <dbReference type="NCBI Taxonomy" id="796937"/>
    <lineage>
        <taxon>Bacteria</taxon>
        <taxon>Bacillati</taxon>
        <taxon>Bacillota</taxon>
        <taxon>Clostridia</taxon>
        <taxon>Peptostreptococcales</taxon>
        <taxon>Filifactoraceae</taxon>
        <taxon>Peptoanaerobacter</taxon>
    </lineage>
</organism>
<comment type="caution">
    <text evidence="1">The sequence shown here is derived from an EMBL/GenBank/DDBJ whole genome shotgun (WGS) entry which is preliminary data.</text>
</comment>